<gene>
    <name evidence="7" type="primary">ispD</name>
    <name evidence="8" type="ORF">CEX98_00375</name>
</gene>
<dbReference type="Proteomes" id="UP000228621">
    <property type="component" value="Unassembled WGS sequence"/>
</dbReference>
<comment type="similarity">
    <text evidence="3 7">Belongs to the IspD/TarI cytidylyltransferase family. IspD subfamily.</text>
</comment>
<protein>
    <recommendedName>
        <fullName evidence="7">2-C-methyl-D-erythritol 4-phosphate cytidylyltransferase</fullName>
        <ecNumber evidence="7">2.7.7.60</ecNumber>
    </recommendedName>
    <alternativeName>
        <fullName evidence="7">4-diphosphocytidyl-2C-methyl-D-erythritol synthase</fullName>
    </alternativeName>
    <alternativeName>
        <fullName evidence="7">MEP cytidylyltransferase</fullName>
        <shortName evidence="7">MCT</shortName>
    </alternativeName>
</protein>
<evidence type="ECO:0000256" key="5">
    <source>
        <dbReference type="ARBA" id="ARBA00022695"/>
    </source>
</evidence>
<sequence length="232" mass="25485">MKKNDKLAVVIPAAGVGSRMQAQMPKQYIPLLGKPILVHTLQKLAGLDCVDQFMVAVSKEDGYFSTHLLPDSRFSHCEGGQERADSVLLALQALAPSQPDWVLVHDAARPLVALDDIRRLIEQCVNQGQGGILAAKVKDTIKRGEAQVQETVPRASLWQAFTPQMFKYEELLTALELGLSQGANITDEASAMELQNKPVQLIAARTDNLKITTPEDLPLAEFIIQQQGKQHD</sequence>
<comment type="pathway">
    <text evidence="2 7">Isoprenoid biosynthesis; isopentenyl diphosphate biosynthesis via DXP pathway; isopentenyl diphosphate from 1-deoxy-D-xylulose 5-phosphate: step 2/6.</text>
</comment>
<dbReference type="GO" id="GO:0050518">
    <property type="term" value="F:2-C-methyl-D-erythritol 4-phosphate cytidylyltransferase activity"/>
    <property type="evidence" value="ECO:0007669"/>
    <property type="project" value="UniProtKB-UniRule"/>
</dbReference>
<feature type="site" description="Transition state stabilizer" evidence="7">
    <location>
        <position position="19"/>
    </location>
</feature>
<dbReference type="InterPro" id="IPR029044">
    <property type="entry name" value="Nucleotide-diphossugar_trans"/>
</dbReference>
<evidence type="ECO:0000256" key="7">
    <source>
        <dbReference type="HAMAP-Rule" id="MF_00108"/>
    </source>
</evidence>
<dbReference type="Pfam" id="PF01128">
    <property type="entry name" value="IspD"/>
    <property type="match status" value="1"/>
</dbReference>
<dbReference type="Gene3D" id="3.90.550.10">
    <property type="entry name" value="Spore Coat Polysaccharide Biosynthesis Protein SpsA, Chain A"/>
    <property type="match status" value="1"/>
</dbReference>
<dbReference type="EC" id="2.7.7.60" evidence="7"/>
<dbReference type="CDD" id="cd02516">
    <property type="entry name" value="CDP-ME_synthetase"/>
    <property type="match status" value="1"/>
</dbReference>
<reference evidence="9" key="1">
    <citation type="journal article" date="2019" name="Genome Announc.">
        <title>Draft Genome Sequence of Pseudoalteromonas piscicida Strain 36Y ROTHPW, an Hypersaline Seawater Isolate from the South Coast of Sonora, Mexico.</title>
        <authorList>
            <person name="Sanchez-Diaz R."/>
            <person name="Molina-Garza Z.J."/>
            <person name="Cruz-Suarez L.E."/>
            <person name="Selvin J."/>
            <person name="Kiran G.S."/>
            <person name="Ibarra-Gamez J.C."/>
            <person name="Gomez-Gil B."/>
            <person name="Galaviz-Silva L."/>
        </authorList>
    </citation>
    <scope>NUCLEOTIDE SEQUENCE [LARGE SCALE GENOMIC DNA]</scope>
    <source>
        <strain evidence="9">36Y_RITHPW</strain>
    </source>
</reference>
<organism evidence="8 9">
    <name type="scientific">Pseudoalteromonas piscicida</name>
    <dbReference type="NCBI Taxonomy" id="43662"/>
    <lineage>
        <taxon>Bacteria</taxon>
        <taxon>Pseudomonadati</taxon>
        <taxon>Pseudomonadota</taxon>
        <taxon>Gammaproteobacteria</taxon>
        <taxon>Alteromonadales</taxon>
        <taxon>Pseudoalteromonadaceae</taxon>
        <taxon>Pseudoalteromonas</taxon>
    </lineage>
</organism>
<evidence type="ECO:0000313" key="8">
    <source>
        <dbReference type="EMBL" id="PCK33768.1"/>
    </source>
</evidence>
<feature type="site" description="Positions MEP for the nucleophilic attack" evidence="7">
    <location>
        <position position="210"/>
    </location>
</feature>
<dbReference type="PANTHER" id="PTHR32125">
    <property type="entry name" value="2-C-METHYL-D-ERYTHRITOL 4-PHOSPHATE CYTIDYLYLTRANSFERASE, CHLOROPLASTIC"/>
    <property type="match status" value="1"/>
</dbReference>
<comment type="function">
    <text evidence="7">Catalyzes the formation of 4-diphosphocytidyl-2-C-methyl-D-erythritol from CTP and 2-C-methyl-D-erythritol 4-phosphate (MEP).</text>
</comment>
<dbReference type="FunFam" id="3.90.550.10:FF:000003">
    <property type="entry name" value="2-C-methyl-D-erythritol 4-phosphate cytidylyltransferase"/>
    <property type="match status" value="1"/>
</dbReference>
<accession>A0A2A5JWH1</accession>
<dbReference type="SUPFAM" id="SSF53448">
    <property type="entry name" value="Nucleotide-diphospho-sugar transferases"/>
    <property type="match status" value="1"/>
</dbReference>
<keyword evidence="4 7" id="KW-0808">Transferase</keyword>
<evidence type="ECO:0000256" key="4">
    <source>
        <dbReference type="ARBA" id="ARBA00022679"/>
    </source>
</evidence>
<comment type="catalytic activity">
    <reaction evidence="1 7">
        <text>2-C-methyl-D-erythritol 4-phosphate + CTP + H(+) = 4-CDP-2-C-methyl-D-erythritol + diphosphate</text>
        <dbReference type="Rhea" id="RHEA:13429"/>
        <dbReference type="ChEBI" id="CHEBI:15378"/>
        <dbReference type="ChEBI" id="CHEBI:33019"/>
        <dbReference type="ChEBI" id="CHEBI:37563"/>
        <dbReference type="ChEBI" id="CHEBI:57823"/>
        <dbReference type="ChEBI" id="CHEBI:58262"/>
        <dbReference type="EC" id="2.7.7.60"/>
    </reaction>
</comment>
<dbReference type="AlphaFoldDB" id="A0A2A5JWH1"/>
<dbReference type="InterPro" id="IPR018294">
    <property type="entry name" value="ISPD_synthase_CS"/>
</dbReference>
<feature type="site" description="Positions MEP for the nucleophilic attack" evidence="7">
    <location>
        <position position="154"/>
    </location>
</feature>
<dbReference type="HAMAP" id="MF_00108">
    <property type="entry name" value="IspD"/>
    <property type="match status" value="1"/>
</dbReference>
<comment type="caution">
    <text evidence="8">The sequence shown here is derived from an EMBL/GenBank/DDBJ whole genome shotgun (WGS) entry which is preliminary data.</text>
</comment>
<dbReference type="UniPathway" id="UPA00056">
    <property type="reaction ID" value="UER00093"/>
</dbReference>
<name>A0A2A5JWH1_PSEO7</name>
<dbReference type="InterPro" id="IPR001228">
    <property type="entry name" value="IspD"/>
</dbReference>
<dbReference type="OrthoDB" id="9806837at2"/>
<keyword evidence="6 7" id="KW-0414">Isoprene biosynthesis</keyword>
<evidence type="ECO:0000256" key="2">
    <source>
        <dbReference type="ARBA" id="ARBA00004787"/>
    </source>
</evidence>
<proteinExistence type="inferred from homology"/>
<feature type="site" description="Transition state stabilizer" evidence="7">
    <location>
        <position position="26"/>
    </location>
</feature>
<keyword evidence="9" id="KW-1185">Reference proteome</keyword>
<keyword evidence="5 7" id="KW-0548">Nucleotidyltransferase</keyword>
<evidence type="ECO:0000256" key="3">
    <source>
        <dbReference type="ARBA" id="ARBA00009789"/>
    </source>
</evidence>
<dbReference type="GO" id="GO:0019288">
    <property type="term" value="P:isopentenyl diphosphate biosynthetic process, methylerythritol 4-phosphate pathway"/>
    <property type="evidence" value="ECO:0007669"/>
    <property type="project" value="UniProtKB-UniRule"/>
</dbReference>
<dbReference type="RefSeq" id="WP_099640164.1">
    <property type="nucleotide sequence ID" value="NZ_NKHF01000001.1"/>
</dbReference>
<evidence type="ECO:0000256" key="1">
    <source>
        <dbReference type="ARBA" id="ARBA00001282"/>
    </source>
</evidence>
<dbReference type="EMBL" id="NKHF01000001">
    <property type="protein sequence ID" value="PCK33768.1"/>
    <property type="molecule type" value="Genomic_DNA"/>
</dbReference>
<dbReference type="PROSITE" id="PS01295">
    <property type="entry name" value="ISPD"/>
    <property type="match status" value="1"/>
</dbReference>
<dbReference type="InterPro" id="IPR050088">
    <property type="entry name" value="IspD/TarI_cytidylyltransf_bact"/>
</dbReference>
<dbReference type="NCBIfam" id="TIGR00453">
    <property type="entry name" value="ispD"/>
    <property type="match status" value="1"/>
</dbReference>
<evidence type="ECO:0000313" key="9">
    <source>
        <dbReference type="Proteomes" id="UP000228621"/>
    </source>
</evidence>
<evidence type="ECO:0000256" key="6">
    <source>
        <dbReference type="ARBA" id="ARBA00023229"/>
    </source>
</evidence>
<dbReference type="PANTHER" id="PTHR32125:SF4">
    <property type="entry name" value="2-C-METHYL-D-ERYTHRITOL 4-PHOSPHATE CYTIDYLYLTRANSFERASE, CHLOROPLASTIC"/>
    <property type="match status" value="1"/>
</dbReference>
<dbReference type="InterPro" id="IPR034683">
    <property type="entry name" value="IspD/TarI"/>
</dbReference>